<sequence>MNIIKSDTEPNQLKFSEMEIASLFECRTSKVDKTLHSNVNSIIKSRLSVPDTVLYRGVTQQEIDLLDEAKESMQPFEFGRITSFTEDYGIARDFAAMEYVSRTIIRLNHTKAFCYHDAMRKIALDVPLEFFNTASGSEQAATLRREEYMDMIDSELEWFVPVDQKFVVVDAGFVDDYYVLDCVQAQ</sequence>
<dbReference type="Proteomes" id="UP000030716">
    <property type="component" value="Segment"/>
</dbReference>
<dbReference type="EMBL" id="KP007360">
    <property type="protein sequence ID" value="AIZ02077.1"/>
    <property type="molecule type" value="Genomic_DNA"/>
</dbReference>
<organism evidence="1 2">
    <name type="scientific">Escherichia phage vB_EcoM_VR20</name>
    <dbReference type="NCBI Taxonomy" id="1567027"/>
    <lineage>
        <taxon>Viruses</taxon>
        <taxon>Duplodnaviria</taxon>
        <taxon>Heunggongvirae</taxon>
        <taxon>Uroviricota</taxon>
        <taxon>Caudoviricetes</taxon>
        <taxon>Pantevenvirales</taxon>
        <taxon>Straboviridae</taxon>
        <taxon>Tevenvirinae</taxon>
        <taxon>Gaprivervirus</taxon>
        <taxon>Gaprivervirus vr20</taxon>
    </lineage>
</organism>
<dbReference type="GeneID" id="26633697"/>
<proteinExistence type="predicted"/>
<evidence type="ECO:0000313" key="2">
    <source>
        <dbReference type="Proteomes" id="UP000030716"/>
    </source>
</evidence>
<evidence type="ECO:0000313" key="1">
    <source>
        <dbReference type="EMBL" id="AIZ02077.1"/>
    </source>
</evidence>
<accession>A0A0A7HBN7</accession>
<keyword evidence="2" id="KW-1185">Reference proteome</keyword>
<reference evidence="1 2" key="1">
    <citation type="submission" date="2014-10" db="EMBL/GenBank/DDBJ databases">
        <title>VR bacteriophages - a small but diverse group of low-temperature viruses.</title>
        <authorList>
            <person name="Kaliniene L."/>
            <person name="Meskys R."/>
            <person name="Simoliunas E."/>
            <person name="Zajanckauskaite A."/>
            <person name="Truncaite L."/>
        </authorList>
    </citation>
    <scope>NUCLEOTIDE SEQUENCE [LARGE SCALE GENOMIC DNA]</scope>
</reference>
<protein>
    <submittedName>
        <fullName evidence="1">ADP-ribosylase</fullName>
    </submittedName>
</protein>
<dbReference type="RefSeq" id="YP_009207198.1">
    <property type="nucleotide sequence ID" value="NC_028894.1"/>
</dbReference>
<dbReference type="OrthoDB" id="30460at10239"/>
<gene>
    <name evidence="1" type="primary">modB</name>
    <name evidence="1" type="ORF">VR20_019</name>
</gene>
<name>A0A0A7HBN7_9CAUD</name>
<dbReference type="KEGG" id="vg:26633697"/>